<feature type="domain" description="RecF/RecN/SMC N-terminal" evidence="10">
    <location>
        <begin position="2"/>
        <end position="511"/>
    </location>
</feature>
<gene>
    <name evidence="11" type="primary">recN</name>
    <name evidence="11" type="ORF">ENR23_00420</name>
</gene>
<keyword evidence="5 9" id="KW-0227">DNA damage</keyword>
<accession>A0A832I249</accession>
<dbReference type="GO" id="GO:0043590">
    <property type="term" value="C:bacterial nucleoid"/>
    <property type="evidence" value="ECO:0007669"/>
    <property type="project" value="TreeGrafter"/>
</dbReference>
<dbReference type="GO" id="GO:0006281">
    <property type="term" value="P:DNA repair"/>
    <property type="evidence" value="ECO:0007669"/>
    <property type="project" value="UniProtKB-KW"/>
</dbReference>
<organism evidence="11">
    <name type="scientific">Eiseniibacteriota bacterium</name>
    <dbReference type="NCBI Taxonomy" id="2212470"/>
    <lineage>
        <taxon>Bacteria</taxon>
        <taxon>Candidatus Eiseniibacteriota</taxon>
    </lineage>
</organism>
<name>A0A832I249_UNCEI</name>
<dbReference type="GO" id="GO:0005524">
    <property type="term" value="F:ATP binding"/>
    <property type="evidence" value="ECO:0007669"/>
    <property type="project" value="UniProtKB-KW"/>
</dbReference>
<sequence length="564" mass="60850">MLERLTVRDLALVEHAEVEFGPGLDAVTGETGAGKSLLVQAVNLLVGGRADSDAVREGARAAVVEGEFRLAPERAAAVAALLEDWGVDFDGATLIVRREVQAGGKSRAVVNQSPVTLAALKRLGELLADLHGQHEHQSLLRPDAGLETLDRLAALGARRARFAEALAARRAAHEALAALERSLETFAERRDYLAEALRELDDARLEEGEDERLRVEASRLAHADRLRLLVAEALGRLTEGDAPALGHLAAALHAVEQGARLDPSLEEALPWLREAEIATAEAGRALAGYADRLEADPEALERIEERRALIARLTRKYRREVPDLIAWREEVAAELATGENADDALAHARAAAAEADAACRREGAALTRARVAAARTWSRAITAELAPLGMPHARIEFVVASHPGDEPGPTGYDTVELRFTPNLGEPARPLQKIASGGELSRVMLALKCALETQDRVDLLLFDEVDSGIGGTVAQAVGERLRRLARHRQVICVTHLPMIAALADRHHAVTKRVSGGRTTARVETLGREARVEEISRMLAGDRVTDTTRRQARELLGESPARAGAR</sequence>
<reference evidence="11" key="1">
    <citation type="journal article" date="2020" name="mSystems">
        <title>Genome- and Community-Level Interaction Insights into Carbon Utilization and Element Cycling Functions of Hydrothermarchaeota in Hydrothermal Sediment.</title>
        <authorList>
            <person name="Zhou Z."/>
            <person name="Liu Y."/>
            <person name="Xu W."/>
            <person name="Pan J."/>
            <person name="Luo Z.H."/>
            <person name="Li M."/>
        </authorList>
    </citation>
    <scope>NUCLEOTIDE SEQUENCE [LARGE SCALE GENOMIC DNA]</scope>
    <source>
        <strain evidence="11">SpSt-381</strain>
    </source>
</reference>
<keyword evidence="4" id="KW-0547">Nucleotide-binding</keyword>
<dbReference type="GO" id="GO:0006310">
    <property type="term" value="P:DNA recombination"/>
    <property type="evidence" value="ECO:0007669"/>
    <property type="project" value="InterPro"/>
</dbReference>
<evidence type="ECO:0000256" key="5">
    <source>
        <dbReference type="ARBA" id="ARBA00022763"/>
    </source>
</evidence>
<evidence type="ECO:0000256" key="6">
    <source>
        <dbReference type="ARBA" id="ARBA00022840"/>
    </source>
</evidence>
<evidence type="ECO:0000256" key="8">
    <source>
        <dbReference type="ARBA" id="ARBA00033408"/>
    </source>
</evidence>
<evidence type="ECO:0000256" key="9">
    <source>
        <dbReference type="PIRNR" id="PIRNR003128"/>
    </source>
</evidence>
<keyword evidence="7 9" id="KW-0234">DNA repair</keyword>
<evidence type="ECO:0000256" key="3">
    <source>
        <dbReference type="ARBA" id="ARBA00021315"/>
    </source>
</evidence>
<comment type="caution">
    <text evidence="11">The sequence shown here is derived from an EMBL/GenBank/DDBJ whole genome shotgun (WGS) entry which is preliminary data.</text>
</comment>
<dbReference type="FunFam" id="3.40.50.300:FF:000356">
    <property type="entry name" value="DNA repair protein RecN"/>
    <property type="match status" value="1"/>
</dbReference>
<dbReference type="EMBL" id="DSQF01000002">
    <property type="protein sequence ID" value="HGZ41890.1"/>
    <property type="molecule type" value="Genomic_DNA"/>
</dbReference>
<dbReference type="InterPro" id="IPR003395">
    <property type="entry name" value="RecF/RecN/SMC_N"/>
</dbReference>
<evidence type="ECO:0000256" key="4">
    <source>
        <dbReference type="ARBA" id="ARBA00022741"/>
    </source>
</evidence>
<keyword evidence="6" id="KW-0067">ATP-binding</keyword>
<evidence type="ECO:0000313" key="11">
    <source>
        <dbReference type="EMBL" id="HGZ41890.1"/>
    </source>
</evidence>
<dbReference type="PIRSF" id="PIRSF003128">
    <property type="entry name" value="RecN"/>
    <property type="match status" value="1"/>
</dbReference>
<dbReference type="SUPFAM" id="SSF52540">
    <property type="entry name" value="P-loop containing nucleoside triphosphate hydrolases"/>
    <property type="match status" value="1"/>
</dbReference>
<dbReference type="AlphaFoldDB" id="A0A832I249"/>
<evidence type="ECO:0000256" key="7">
    <source>
        <dbReference type="ARBA" id="ARBA00023204"/>
    </source>
</evidence>
<comment type="similarity">
    <text evidence="2 9">Belongs to the RecN family.</text>
</comment>
<dbReference type="NCBIfam" id="TIGR00634">
    <property type="entry name" value="recN"/>
    <property type="match status" value="1"/>
</dbReference>
<evidence type="ECO:0000256" key="1">
    <source>
        <dbReference type="ARBA" id="ARBA00003618"/>
    </source>
</evidence>
<dbReference type="GO" id="GO:0009432">
    <property type="term" value="P:SOS response"/>
    <property type="evidence" value="ECO:0007669"/>
    <property type="project" value="TreeGrafter"/>
</dbReference>
<dbReference type="InterPro" id="IPR004604">
    <property type="entry name" value="DNA_recomb/repair_RecN"/>
</dbReference>
<dbReference type="CDD" id="cd03241">
    <property type="entry name" value="ABC_RecN"/>
    <property type="match status" value="2"/>
</dbReference>
<dbReference type="PANTHER" id="PTHR11059:SF0">
    <property type="entry name" value="DNA REPAIR PROTEIN RECN"/>
    <property type="match status" value="1"/>
</dbReference>
<evidence type="ECO:0000256" key="2">
    <source>
        <dbReference type="ARBA" id="ARBA00009441"/>
    </source>
</evidence>
<dbReference type="InterPro" id="IPR027417">
    <property type="entry name" value="P-loop_NTPase"/>
</dbReference>
<protein>
    <recommendedName>
        <fullName evidence="3 9">DNA repair protein RecN</fullName>
    </recommendedName>
    <alternativeName>
        <fullName evidence="8 9">Recombination protein N</fullName>
    </alternativeName>
</protein>
<proteinExistence type="inferred from homology"/>
<dbReference type="PANTHER" id="PTHR11059">
    <property type="entry name" value="DNA REPAIR PROTEIN RECN"/>
    <property type="match status" value="1"/>
</dbReference>
<evidence type="ECO:0000259" key="10">
    <source>
        <dbReference type="Pfam" id="PF02463"/>
    </source>
</evidence>
<dbReference type="Gene3D" id="3.40.50.300">
    <property type="entry name" value="P-loop containing nucleotide triphosphate hydrolases"/>
    <property type="match status" value="2"/>
</dbReference>
<comment type="function">
    <text evidence="1 9">May be involved in recombinational repair of damaged DNA.</text>
</comment>
<dbReference type="Pfam" id="PF02463">
    <property type="entry name" value="SMC_N"/>
    <property type="match status" value="1"/>
</dbReference>